<name>A0ACD3AHD6_9AGAR</name>
<evidence type="ECO:0000313" key="1">
    <source>
        <dbReference type="EMBL" id="TFK65034.1"/>
    </source>
</evidence>
<organism evidence="1 2">
    <name type="scientific">Pluteus cervinus</name>
    <dbReference type="NCBI Taxonomy" id="181527"/>
    <lineage>
        <taxon>Eukaryota</taxon>
        <taxon>Fungi</taxon>
        <taxon>Dikarya</taxon>
        <taxon>Basidiomycota</taxon>
        <taxon>Agaricomycotina</taxon>
        <taxon>Agaricomycetes</taxon>
        <taxon>Agaricomycetidae</taxon>
        <taxon>Agaricales</taxon>
        <taxon>Pluteineae</taxon>
        <taxon>Pluteaceae</taxon>
        <taxon>Pluteus</taxon>
    </lineage>
</organism>
<keyword evidence="2" id="KW-1185">Reference proteome</keyword>
<accession>A0ACD3AHD6</accession>
<protein>
    <submittedName>
        <fullName evidence="1">Uncharacterized protein</fullName>
    </submittedName>
</protein>
<sequence length="281" mass="31762">MSDPIFPPELESIIFATALALKDTGESALNLILVAKRVLSWLVPELMRTLAVQTTVSDPVYYRRCNLHMLKQYGAHTRELLLWKDSDDNEGIRPDQYVSLCPNITNLLLWTGIDNAQIDAIAHLPLMHLSVNLKELIRTNRTSLSSLFSKITHLDLVNIMRQESEIVELKAFSSLTHLAVLESTPWGLLAMLFEHLSTLKVVVYLDSNCDELGVADRFDILDDDLRVVQMTCRADMAVEEWLLDVQQGLGLWGMADNAVLAQKELQKAHRNKMANGSRRRA</sequence>
<proteinExistence type="predicted"/>
<dbReference type="Proteomes" id="UP000308600">
    <property type="component" value="Unassembled WGS sequence"/>
</dbReference>
<evidence type="ECO:0000313" key="2">
    <source>
        <dbReference type="Proteomes" id="UP000308600"/>
    </source>
</evidence>
<dbReference type="EMBL" id="ML208451">
    <property type="protein sequence ID" value="TFK65034.1"/>
    <property type="molecule type" value="Genomic_DNA"/>
</dbReference>
<reference evidence="1 2" key="1">
    <citation type="journal article" date="2019" name="Nat. Ecol. Evol.">
        <title>Megaphylogeny resolves global patterns of mushroom evolution.</title>
        <authorList>
            <person name="Varga T."/>
            <person name="Krizsan K."/>
            <person name="Foldi C."/>
            <person name="Dima B."/>
            <person name="Sanchez-Garcia M."/>
            <person name="Sanchez-Ramirez S."/>
            <person name="Szollosi G.J."/>
            <person name="Szarkandi J.G."/>
            <person name="Papp V."/>
            <person name="Albert L."/>
            <person name="Andreopoulos W."/>
            <person name="Angelini C."/>
            <person name="Antonin V."/>
            <person name="Barry K.W."/>
            <person name="Bougher N.L."/>
            <person name="Buchanan P."/>
            <person name="Buyck B."/>
            <person name="Bense V."/>
            <person name="Catcheside P."/>
            <person name="Chovatia M."/>
            <person name="Cooper J."/>
            <person name="Damon W."/>
            <person name="Desjardin D."/>
            <person name="Finy P."/>
            <person name="Geml J."/>
            <person name="Haridas S."/>
            <person name="Hughes K."/>
            <person name="Justo A."/>
            <person name="Karasinski D."/>
            <person name="Kautmanova I."/>
            <person name="Kiss B."/>
            <person name="Kocsube S."/>
            <person name="Kotiranta H."/>
            <person name="LaButti K.M."/>
            <person name="Lechner B.E."/>
            <person name="Liimatainen K."/>
            <person name="Lipzen A."/>
            <person name="Lukacs Z."/>
            <person name="Mihaltcheva S."/>
            <person name="Morgado L.N."/>
            <person name="Niskanen T."/>
            <person name="Noordeloos M.E."/>
            <person name="Ohm R.A."/>
            <person name="Ortiz-Santana B."/>
            <person name="Ovrebo C."/>
            <person name="Racz N."/>
            <person name="Riley R."/>
            <person name="Savchenko A."/>
            <person name="Shiryaev A."/>
            <person name="Soop K."/>
            <person name="Spirin V."/>
            <person name="Szebenyi C."/>
            <person name="Tomsovsky M."/>
            <person name="Tulloss R.E."/>
            <person name="Uehling J."/>
            <person name="Grigoriev I.V."/>
            <person name="Vagvolgyi C."/>
            <person name="Papp T."/>
            <person name="Martin F.M."/>
            <person name="Miettinen O."/>
            <person name="Hibbett D.S."/>
            <person name="Nagy L.G."/>
        </authorList>
    </citation>
    <scope>NUCLEOTIDE SEQUENCE [LARGE SCALE GENOMIC DNA]</scope>
    <source>
        <strain evidence="1 2">NL-1719</strain>
    </source>
</reference>
<gene>
    <name evidence="1" type="ORF">BDN72DRAFT_846116</name>
</gene>